<protein>
    <submittedName>
        <fullName evidence="3">OmpH family outer membrane protein</fullName>
    </submittedName>
</protein>
<dbReference type="GO" id="GO:0051082">
    <property type="term" value="F:unfolded protein binding"/>
    <property type="evidence" value="ECO:0007669"/>
    <property type="project" value="InterPro"/>
</dbReference>
<feature type="chain" id="PRO_5037817606" evidence="2">
    <location>
        <begin position="24"/>
        <end position="207"/>
    </location>
</feature>
<evidence type="ECO:0000313" key="3">
    <source>
        <dbReference type="EMBL" id="MBG9375927.1"/>
    </source>
</evidence>
<dbReference type="RefSeq" id="WP_196989952.1">
    <property type="nucleotide sequence ID" value="NZ_JADWYR010000001.1"/>
</dbReference>
<feature type="signal peptide" evidence="2">
    <location>
        <begin position="1"/>
        <end position="23"/>
    </location>
</feature>
<dbReference type="AlphaFoldDB" id="A0A931GYG8"/>
<dbReference type="SUPFAM" id="SSF111384">
    <property type="entry name" value="OmpH-like"/>
    <property type="match status" value="1"/>
</dbReference>
<proteinExistence type="predicted"/>
<name>A0A931GYG8_9BACT</name>
<keyword evidence="4" id="KW-1185">Reference proteome</keyword>
<feature type="region of interest" description="Disordered" evidence="1">
    <location>
        <begin position="180"/>
        <end position="207"/>
    </location>
</feature>
<dbReference type="Gene3D" id="3.30.910.20">
    <property type="entry name" value="Skp domain"/>
    <property type="match status" value="1"/>
</dbReference>
<accession>A0A931GYG8</accession>
<comment type="caution">
    <text evidence="3">The sequence shown here is derived from an EMBL/GenBank/DDBJ whole genome shotgun (WGS) entry which is preliminary data.</text>
</comment>
<evidence type="ECO:0000313" key="4">
    <source>
        <dbReference type="Proteomes" id="UP000628448"/>
    </source>
</evidence>
<dbReference type="EMBL" id="JADWYR010000001">
    <property type="protein sequence ID" value="MBG9375927.1"/>
    <property type="molecule type" value="Genomic_DNA"/>
</dbReference>
<organism evidence="3 4">
    <name type="scientific">Panacibacter microcysteis</name>
    <dbReference type="NCBI Taxonomy" id="2793269"/>
    <lineage>
        <taxon>Bacteria</taxon>
        <taxon>Pseudomonadati</taxon>
        <taxon>Bacteroidota</taxon>
        <taxon>Chitinophagia</taxon>
        <taxon>Chitinophagales</taxon>
        <taxon>Chitinophagaceae</taxon>
        <taxon>Panacibacter</taxon>
    </lineage>
</organism>
<sequence length="207" mass="23266">MKKVFLSMLVLSAVLFAGGEVKAQQFKVAVFDLDAMVTYGMPQYAEVDSLLQIYQQDSLATEYNIYQTEYQRLDSTFKADSTAGKSKAVLDYTDGKRREMAMNLVYWQQIAQRKVEMKRGQLAQPLYTQVVNAYKKVLETKKYNLILKPQTYELGFPIDNLFISVAKELKLTSLPQELLQVGDDPDASKTPPATKPATGGATKPKTN</sequence>
<dbReference type="InterPro" id="IPR024930">
    <property type="entry name" value="Skp_dom_sf"/>
</dbReference>
<evidence type="ECO:0000256" key="1">
    <source>
        <dbReference type="SAM" id="MobiDB-lite"/>
    </source>
</evidence>
<gene>
    <name evidence="3" type="ORF">I5907_06755</name>
</gene>
<keyword evidence="2" id="KW-0732">Signal</keyword>
<reference evidence="3" key="1">
    <citation type="submission" date="2020-11" db="EMBL/GenBank/DDBJ databases">
        <title>Bacterial whole genome sequence for Panacibacter sp. DH6.</title>
        <authorList>
            <person name="Le V."/>
            <person name="Ko S."/>
            <person name="Ahn C.-Y."/>
            <person name="Oh H.-M."/>
        </authorList>
    </citation>
    <scope>NUCLEOTIDE SEQUENCE</scope>
    <source>
        <strain evidence="3">DH6</strain>
    </source>
</reference>
<evidence type="ECO:0000256" key="2">
    <source>
        <dbReference type="SAM" id="SignalP"/>
    </source>
</evidence>
<dbReference type="Proteomes" id="UP000628448">
    <property type="component" value="Unassembled WGS sequence"/>
</dbReference>
<dbReference type="InterPro" id="IPR005632">
    <property type="entry name" value="Chaperone_Skp"/>
</dbReference>
<dbReference type="Pfam" id="PF03938">
    <property type="entry name" value="OmpH"/>
    <property type="match status" value="1"/>
</dbReference>